<feature type="region of interest" description="Disordered" evidence="11">
    <location>
        <begin position="552"/>
        <end position="572"/>
    </location>
</feature>
<dbReference type="SMART" id="SM00382">
    <property type="entry name" value="AAA"/>
    <property type="match status" value="1"/>
</dbReference>
<dbReference type="AlphaFoldDB" id="A0A292PK69"/>
<feature type="compositionally biased region" description="Low complexity" evidence="11">
    <location>
        <begin position="559"/>
        <end position="572"/>
    </location>
</feature>
<dbReference type="SUPFAM" id="SSF52540">
    <property type="entry name" value="P-loop containing nucleoside triphosphate hydrolases"/>
    <property type="match status" value="1"/>
</dbReference>
<dbReference type="GO" id="GO:0016787">
    <property type="term" value="F:hydrolase activity"/>
    <property type="evidence" value="ECO:0007669"/>
    <property type="project" value="UniProtKB-KW"/>
</dbReference>
<keyword evidence="10" id="KW-0539">Nucleus</keyword>
<dbReference type="Pfam" id="PF21138">
    <property type="entry name" value="SMUBP-2_HCS1_1B"/>
    <property type="match status" value="1"/>
</dbReference>
<keyword evidence="9" id="KW-0067">ATP-binding</keyword>
<evidence type="ECO:0000256" key="4">
    <source>
        <dbReference type="ARBA" id="ARBA00012551"/>
    </source>
</evidence>
<dbReference type="InterPro" id="IPR041677">
    <property type="entry name" value="DNA2/NAM7_AAA_11"/>
</dbReference>
<dbReference type="FunFam" id="3.40.50.300:FF:000326">
    <property type="entry name" value="P-loop containing nucleoside triphosphate hydrolase"/>
    <property type="match status" value="1"/>
</dbReference>
<evidence type="ECO:0000256" key="8">
    <source>
        <dbReference type="ARBA" id="ARBA00022806"/>
    </source>
</evidence>
<dbReference type="InterPro" id="IPR003593">
    <property type="entry name" value="AAA+_ATPase"/>
</dbReference>
<dbReference type="InterPro" id="IPR048761">
    <property type="entry name" value="SMUBP-2_HCS1_1B"/>
</dbReference>
<dbReference type="GO" id="GO:0005524">
    <property type="term" value="F:ATP binding"/>
    <property type="evidence" value="ECO:0007669"/>
    <property type="project" value="UniProtKB-KW"/>
</dbReference>
<sequence>MDIPAFAEKQIELLQAERHADITLQTALLSTLPPNALMRHGLALTNLLPTSQRTGFGGRTIIDLEPDSAIFPTGLLPPHGIRQGDIVRVEAQPGGSASKKEKTEAKAAGIEGVVHRVFEGRLAVAVEAAGDEVDRVWTGKRLWVVKVANEVTFKRMEKAMGFLKTVGGKGDTTGLVDVLFGRRAARDVAEEYEKMEVNWFDEGLNDSQKQAVRFALASEEVGYEWMVAHYGVRLALIHGPPGTGKTQTLLEIILQLATPPTTNSSTPPTPKKILVCGPSNISVDNIVLRLPSSLPTIRMGHPARLLPKVIERSLDNLTRTSEQGEIITDVRKEMDDLLSKLKATGKARMKGRARKEGWDTVRHLRGEYREREKKCVTELVKWSEVVLATLHGAGSKQLWSEKFDIVIIDEGSQALEAQCWIPLLLTNKSGIQKLILAGDPMQLPPTIKSHTKAAIPKPPRTKTEIPGSLEITLFSRLLAIHGEGIKRLLTTQYRMHATIMHFPSQELYNGSLIAAPSVAERLLCTSLPYPVTETEDTSIPLLFIDTQGGFFPEDPSPHTPSTKSPTSESKSNTLEARLVATHIHALITAGVRPEDIGVLTPYSAQVSLITKLLRGAYPAVEVNTVDSFQGREKEAVVFSLVRSNDKQEVGFLKDERRVNVAVTRPRCHLCVVGDAETVGRGGKGAFLGRWIGWLESAEGVEVRYADVGEVLAGWAGGIEIERED</sequence>
<comment type="similarity">
    <text evidence="3">Belongs to the DNA2/NAM7 helicase family.</text>
</comment>
<organism evidence="13 14">
    <name type="scientific">Tuber aestivum</name>
    <name type="common">summer truffle</name>
    <dbReference type="NCBI Taxonomy" id="59557"/>
    <lineage>
        <taxon>Eukaryota</taxon>
        <taxon>Fungi</taxon>
        <taxon>Dikarya</taxon>
        <taxon>Ascomycota</taxon>
        <taxon>Pezizomycotina</taxon>
        <taxon>Pezizomycetes</taxon>
        <taxon>Pezizales</taxon>
        <taxon>Tuberaceae</taxon>
        <taxon>Tuber</taxon>
    </lineage>
</organism>
<comment type="subcellular location">
    <subcellularLocation>
        <location evidence="2">Cytoplasm</location>
    </subcellularLocation>
    <subcellularLocation>
        <location evidence="1">Nucleus</location>
    </subcellularLocation>
</comment>
<evidence type="ECO:0000313" key="13">
    <source>
        <dbReference type="EMBL" id="CUS07896.1"/>
    </source>
</evidence>
<keyword evidence="7" id="KW-0378">Hydrolase</keyword>
<dbReference type="GO" id="GO:0005634">
    <property type="term" value="C:nucleus"/>
    <property type="evidence" value="ECO:0007669"/>
    <property type="project" value="UniProtKB-SubCell"/>
</dbReference>
<keyword evidence="5" id="KW-0963">Cytoplasm</keyword>
<evidence type="ECO:0000256" key="10">
    <source>
        <dbReference type="ARBA" id="ARBA00023242"/>
    </source>
</evidence>
<dbReference type="EC" id="3.6.4.12" evidence="4"/>
<evidence type="ECO:0000256" key="11">
    <source>
        <dbReference type="SAM" id="MobiDB-lite"/>
    </source>
</evidence>
<evidence type="ECO:0000256" key="6">
    <source>
        <dbReference type="ARBA" id="ARBA00022741"/>
    </source>
</evidence>
<evidence type="ECO:0000259" key="12">
    <source>
        <dbReference type="SMART" id="SM00382"/>
    </source>
</evidence>
<keyword evidence="8" id="KW-0347">Helicase</keyword>
<dbReference type="InterPro" id="IPR027417">
    <property type="entry name" value="P-loop_NTPase"/>
</dbReference>
<feature type="domain" description="AAA+ ATPase" evidence="12">
    <location>
        <begin position="231"/>
        <end position="459"/>
    </location>
</feature>
<dbReference type="Pfam" id="PF13087">
    <property type="entry name" value="AAA_12"/>
    <property type="match status" value="1"/>
</dbReference>
<accession>A0A292PK69</accession>
<evidence type="ECO:0000256" key="3">
    <source>
        <dbReference type="ARBA" id="ARBA00007913"/>
    </source>
</evidence>
<protein>
    <recommendedName>
        <fullName evidence="4">DNA helicase</fullName>
        <ecNumber evidence="4">3.6.4.12</ecNumber>
    </recommendedName>
</protein>
<dbReference type="GO" id="GO:0003723">
    <property type="term" value="F:RNA binding"/>
    <property type="evidence" value="ECO:0007669"/>
    <property type="project" value="InterPro"/>
</dbReference>
<dbReference type="InterPro" id="IPR050534">
    <property type="entry name" value="Coronavir_polyprotein_1ab"/>
</dbReference>
<name>A0A292PK69_9PEZI</name>
<dbReference type="PANTHER" id="PTHR43788:SF8">
    <property type="entry name" value="DNA-BINDING PROTEIN SMUBP-2"/>
    <property type="match status" value="1"/>
</dbReference>
<dbReference type="GO" id="GO:0005737">
    <property type="term" value="C:cytoplasm"/>
    <property type="evidence" value="ECO:0007669"/>
    <property type="project" value="UniProtKB-SubCell"/>
</dbReference>
<evidence type="ECO:0000256" key="7">
    <source>
        <dbReference type="ARBA" id="ARBA00022801"/>
    </source>
</evidence>
<evidence type="ECO:0000256" key="2">
    <source>
        <dbReference type="ARBA" id="ARBA00004496"/>
    </source>
</evidence>
<dbReference type="Pfam" id="PF13086">
    <property type="entry name" value="AAA_11"/>
    <property type="match status" value="1"/>
</dbReference>
<dbReference type="PANTHER" id="PTHR43788">
    <property type="entry name" value="DNA2/NAM7 HELICASE FAMILY MEMBER"/>
    <property type="match status" value="1"/>
</dbReference>
<dbReference type="InterPro" id="IPR047187">
    <property type="entry name" value="SF1_C_Upf1"/>
</dbReference>
<dbReference type="GO" id="GO:0005694">
    <property type="term" value="C:chromosome"/>
    <property type="evidence" value="ECO:0007669"/>
    <property type="project" value="UniProtKB-ARBA"/>
</dbReference>
<evidence type="ECO:0000256" key="5">
    <source>
        <dbReference type="ARBA" id="ARBA00022490"/>
    </source>
</evidence>
<evidence type="ECO:0000256" key="1">
    <source>
        <dbReference type="ARBA" id="ARBA00004123"/>
    </source>
</evidence>
<proteinExistence type="inferred from homology"/>
<reference evidence="13" key="1">
    <citation type="submission" date="2015-10" db="EMBL/GenBank/DDBJ databases">
        <authorList>
            <person name="Regsiter A."/>
            <person name="william w."/>
        </authorList>
    </citation>
    <scope>NUCLEOTIDE SEQUENCE</scope>
    <source>
        <strain evidence="13">Montdore</strain>
    </source>
</reference>
<gene>
    <name evidence="13" type="ORF">GSTUAT00008017001</name>
</gene>
<keyword evidence="6" id="KW-0547">Nucleotide-binding</keyword>
<dbReference type="CDD" id="cd18808">
    <property type="entry name" value="SF1_C_Upf1"/>
    <property type="match status" value="1"/>
</dbReference>
<dbReference type="GO" id="GO:0043139">
    <property type="term" value="F:5'-3' DNA helicase activity"/>
    <property type="evidence" value="ECO:0007669"/>
    <property type="project" value="TreeGrafter"/>
</dbReference>
<dbReference type="Gene3D" id="3.40.50.300">
    <property type="entry name" value="P-loop containing nucleotide triphosphate hydrolases"/>
    <property type="match status" value="2"/>
</dbReference>
<evidence type="ECO:0000313" key="14">
    <source>
        <dbReference type="Proteomes" id="UP001412239"/>
    </source>
</evidence>
<keyword evidence="14" id="KW-1185">Reference proteome</keyword>
<dbReference type="Gene3D" id="2.40.30.270">
    <property type="match status" value="1"/>
</dbReference>
<dbReference type="InterPro" id="IPR041679">
    <property type="entry name" value="DNA2/NAM7-like_C"/>
</dbReference>
<evidence type="ECO:0000256" key="9">
    <source>
        <dbReference type="ARBA" id="ARBA00022840"/>
    </source>
</evidence>
<dbReference type="EMBL" id="LN891165">
    <property type="protein sequence ID" value="CUS07896.1"/>
    <property type="molecule type" value="Genomic_DNA"/>
</dbReference>
<dbReference type="Proteomes" id="UP001412239">
    <property type="component" value="Unassembled WGS sequence"/>
</dbReference>